<dbReference type="Proteomes" id="UP000182321">
    <property type="component" value="Unassembled WGS sequence"/>
</dbReference>
<proteinExistence type="predicted"/>
<dbReference type="EMBL" id="FNZX01000006">
    <property type="protein sequence ID" value="SEK54787.1"/>
    <property type="molecule type" value="Genomic_DNA"/>
</dbReference>
<keyword evidence="1" id="KW-0472">Membrane</keyword>
<feature type="transmembrane region" description="Helical" evidence="1">
    <location>
        <begin position="105"/>
        <end position="129"/>
    </location>
</feature>
<dbReference type="RefSeq" id="WP_074790203.1">
    <property type="nucleotide sequence ID" value="NZ_FNZX01000006.1"/>
</dbReference>
<protein>
    <submittedName>
        <fullName evidence="2">Uncharacterized membrane protein YesL</fullName>
    </submittedName>
</protein>
<feature type="transmembrane region" description="Helical" evidence="1">
    <location>
        <begin position="76"/>
        <end position="99"/>
    </location>
</feature>
<keyword evidence="3" id="KW-1185">Reference proteome</keyword>
<dbReference type="AlphaFoldDB" id="A0A1H7HYT7"/>
<gene>
    <name evidence="2" type="ORF">SAMN02910377_01175</name>
</gene>
<reference evidence="3" key="1">
    <citation type="submission" date="2016-10" db="EMBL/GenBank/DDBJ databases">
        <authorList>
            <person name="Varghese N."/>
        </authorList>
    </citation>
    <scope>NUCLEOTIDE SEQUENCE [LARGE SCALE GENOMIC DNA]</scope>
    <source>
        <strain evidence="3">ACV-9</strain>
    </source>
</reference>
<evidence type="ECO:0000313" key="2">
    <source>
        <dbReference type="EMBL" id="SEK54787.1"/>
    </source>
</evidence>
<keyword evidence="1" id="KW-0812">Transmembrane</keyword>
<organism evidence="2 3">
    <name type="scientific">Pseudobutyrivibrio ruminis</name>
    <dbReference type="NCBI Taxonomy" id="46206"/>
    <lineage>
        <taxon>Bacteria</taxon>
        <taxon>Bacillati</taxon>
        <taxon>Bacillota</taxon>
        <taxon>Clostridia</taxon>
        <taxon>Lachnospirales</taxon>
        <taxon>Lachnospiraceae</taxon>
        <taxon>Pseudobutyrivibrio</taxon>
    </lineage>
</organism>
<dbReference type="Pfam" id="PF04854">
    <property type="entry name" value="DUF624"/>
    <property type="match status" value="1"/>
</dbReference>
<evidence type="ECO:0000256" key="1">
    <source>
        <dbReference type="SAM" id="Phobius"/>
    </source>
</evidence>
<sequence>MRNLLNYDGPVLAFLTKIVYSVWLNILWFICCIPIVTIGASTTALYYCCQKIVKDEEGYITKAFFKAFKDDFKKSTVIGLIMTLLGCIIITDGYILYHLCFTSKLWTLISAVLIIASIAYTIVLLWIYPLHAHFENTITNLFKNSIMLGMRFIFCTVIMFGVFLIMGYIVYYVCTPCIIMGVGTCALINSMLMKNILIQCELQSTENYEEQN</sequence>
<dbReference type="InterPro" id="IPR006938">
    <property type="entry name" value="DUF624"/>
</dbReference>
<evidence type="ECO:0000313" key="3">
    <source>
        <dbReference type="Proteomes" id="UP000182321"/>
    </source>
</evidence>
<accession>A0A1H7HYT7</accession>
<feature type="transmembrane region" description="Helical" evidence="1">
    <location>
        <begin position="141"/>
        <end position="163"/>
    </location>
</feature>
<name>A0A1H7HYT7_9FIRM</name>
<feature type="transmembrane region" description="Helical" evidence="1">
    <location>
        <begin position="20"/>
        <end position="47"/>
    </location>
</feature>
<keyword evidence="1" id="KW-1133">Transmembrane helix</keyword>